<reference evidence="13" key="1">
    <citation type="submission" date="2025-08" db="UniProtKB">
        <authorList>
            <consortium name="RefSeq"/>
        </authorList>
    </citation>
    <scope>IDENTIFICATION</scope>
    <source>
        <tissue evidence="13">Liver</tissue>
    </source>
</reference>
<dbReference type="Gene3D" id="3.50.30.30">
    <property type="match status" value="1"/>
</dbReference>
<comment type="subcellular location">
    <subcellularLocation>
        <location evidence="1">Membrane</location>
    </subcellularLocation>
</comment>
<evidence type="ECO:0000256" key="1">
    <source>
        <dbReference type="ARBA" id="ARBA00004370"/>
    </source>
</evidence>
<dbReference type="OrthoDB" id="8062037at2759"/>
<dbReference type="GO" id="GO:0008270">
    <property type="term" value="F:zinc ion binding"/>
    <property type="evidence" value="ECO:0007669"/>
    <property type="project" value="UniProtKB-KW"/>
</dbReference>
<feature type="transmembrane region" description="Helical" evidence="10">
    <location>
        <begin position="197"/>
        <end position="216"/>
    </location>
</feature>
<keyword evidence="8 10" id="KW-0472">Membrane</keyword>
<dbReference type="Proteomes" id="UP000695026">
    <property type="component" value="Unplaced"/>
</dbReference>
<dbReference type="GO" id="GO:0005737">
    <property type="term" value="C:cytoplasm"/>
    <property type="evidence" value="ECO:0007669"/>
    <property type="project" value="UniProtKB-ARBA"/>
</dbReference>
<keyword evidence="6" id="KW-0862">Zinc</keyword>
<keyword evidence="3" id="KW-0479">Metal-binding</keyword>
<keyword evidence="9" id="KW-0325">Glycoprotein</keyword>
<organism evidence="12 13">
    <name type="scientific">Python bivittatus</name>
    <name type="common">Burmese python</name>
    <name type="synonym">Python molurus bivittatus</name>
    <dbReference type="NCBI Taxonomy" id="176946"/>
    <lineage>
        <taxon>Eukaryota</taxon>
        <taxon>Metazoa</taxon>
        <taxon>Chordata</taxon>
        <taxon>Craniata</taxon>
        <taxon>Vertebrata</taxon>
        <taxon>Euteleostomi</taxon>
        <taxon>Lepidosauria</taxon>
        <taxon>Squamata</taxon>
        <taxon>Bifurcata</taxon>
        <taxon>Unidentata</taxon>
        <taxon>Episquamata</taxon>
        <taxon>Toxicofera</taxon>
        <taxon>Serpentes</taxon>
        <taxon>Henophidia</taxon>
        <taxon>Pythonidae</taxon>
        <taxon>Python</taxon>
    </lineage>
</organism>
<keyword evidence="5" id="KW-0863">Zinc-finger</keyword>
<evidence type="ECO:0000256" key="10">
    <source>
        <dbReference type="SAM" id="Phobius"/>
    </source>
</evidence>
<keyword evidence="4" id="KW-0732">Signal</keyword>
<evidence type="ECO:0000256" key="5">
    <source>
        <dbReference type="ARBA" id="ARBA00022771"/>
    </source>
</evidence>
<dbReference type="RefSeq" id="XP_025023837.1">
    <property type="nucleotide sequence ID" value="XM_025168069.1"/>
</dbReference>
<proteinExistence type="predicted"/>
<gene>
    <name evidence="13" type="primary">LOC112540900</name>
</gene>
<dbReference type="SUPFAM" id="SSF52025">
    <property type="entry name" value="PA domain"/>
    <property type="match status" value="1"/>
</dbReference>
<evidence type="ECO:0000313" key="13">
    <source>
        <dbReference type="RefSeq" id="XP_025023837.1"/>
    </source>
</evidence>
<dbReference type="PANTHER" id="PTHR22702">
    <property type="entry name" value="PROTEASE-ASSOCIATED DOMAIN-CONTAINING PROTEIN"/>
    <property type="match status" value="1"/>
</dbReference>
<evidence type="ECO:0000256" key="2">
    <source>
        <dbReference type="ARBA" id="ARBA00022692"/>
    </source>
</evidence>
<dbReference type="OMA" id="RIFHYDQ"/>
<evidence type="ECO:0000313" key="12">
    <source>
        <dbReference type="Proteomes" id="UP000695026"/>
    </source>
</evidence>
<keyword evidence="2 10" id="KW-0812">Transmembrane</keyword>
<dbReference type="InterPro" id="IPR003137">
    <property type="entry name" value="PA_domain"/>
</dbReference>
<dbReference type="GeneID" id="112540900"/>
<evidence type="ECO:0000256" key="3">
    <source>
        <dbReference type="ARBA" id="ARBA00022723"/>
    </source>
</evidence>
<dbReference type="GO" id="GO:0016020">
    <property type="term" value="C:membrane"/>
    <property type="evidence" value="ECO:0007669"/>
    <property type="project" value="UniProtKB-SubCell"/>
</dbReference>
<dbReference type="KEGG" id="pbi:112540900"/>
<accession>A0A9F5ING0</accession>
<dbReference type="FunFam" id="3.50.30.30:FF:000026">
    <property type="entry name" value="E3 ubiquitin-protein ligase RNF13"/>
    <property type="match status" value="1"/>
</dbReference>
<evidence type="ECO:0000259" key="11">
    <source>
        <dbReference type="Pfam" id="PF02225"/>
    </source>
</evidence>
<keyword evidence="12" id="KW-1185">Reference proteome</keyword>
<name>A0A9F5ING0_PYTBI</name>
<sequence length="217" mass="24672">MVILLHLTTNEALIRAVYNHNGISQDFEALHSDFGPLLRTEGLLGYLIEARPANACQPIKAPPLSKSFPVAYIALIQRYDCPFTTKVLHAQQAGYHAAIVHNVNSQALVIMMGEKEMRHQVNIPSMFISESASTQLKRIFHYDQTAYVILIPDCHWLSCWNHRSNCQSSPHQGKQRHLKQMFPFLSNQCHISGSTHYLLLGLMLAIWIVAFYIICFL</sequence>
<protein>
    <submittedName>
        <fullName evidence="13">E3 ubiquitin-protein ligase ZNRF4-like</fullName>
    </submittedName>
</protein>
<evidence type="ECO:0000256" key="9">
    <source>
        <dbReference type="ARBA" id="ARBA00023180"/>
    </source>
</evidence>
<dbReference type="PANTHER" id="PTHR22702:SF1">
    <property type="entry name" value="PROTEASE-ASSOCIATED DOMAIN-CONTAINING PROTEIN 1"/>
    <property type="match status" value="1"/>
</dbReference>
<evidence type="ECO:0000256" key="6">
    <source>
        <dbReference type="ARBA" id="ARBA00022833"/>
    </source>
</evidence>
<dbReference type="InterPro" id="IPR044744">
    <property type="entry name" value="ZNRF4/RNF13/RNF167_PA"/>
</dbReference>
<evidence type="ECO:0000256" key="8">
    <source>
        <dbReference type="ARBA" id="ARBA00023136"/>
    </source>
</evidence>
<keyword evidence="7 10" id="KW-1133">Transmembrane helix</keyword>
<dbReference type="Pfam" id="PF02225">
    <property type="entry name" value="PA"/>
    <property type="match status" value="1"/>
</dbReference>
<dbReference type="CDD" id="cd02123">
    <property type="entry name" value="PA_C_RZF_like"/>
    <property type="match status" value="1"/>
</dbReference>
<feature type="domain" description="PA" evidence="11">
    <location>
        <begin position="72"/>
        <end position="135"/>
    </location>
</feature>
<evidence type="ECO:0000256" key="7">
    <source>
        <dbReference type="ARBA" id="ARBA00022989"/>
    </source>
</evidence>
<dbReference type="AlphaFoldDB" id="A0A9F5ING0"/>
<dbReference type="InterPro" id="IPR046450">
    <property type="entry name" value="PA_dom_sf"/>
</dbReference>
<evidence type="ECO:0000256" key="4">
    <source>
        <dbReference type="ARBA" id="ARBA00022729"/>
    </source>
</evidence>